<dbReference type="RefSeq" id="WP_227563368.1">
    <property type="nucleotide sequence ID" value="NZ_CP101989.1"/>
</dbReference>
<evidence type="ECO:0000313" key="3">
    <source>
        <dbReference type="Proteomes" id="UP001317322"/>
    </source>
</evidence>
<sequence>MPSSFGWLDADTEQRRQMLEVVDLFSDDGTVDELGTGAIRDALSHALFPGTSVLHTRLRYALFVPWLLQEAGARSSSPDTGAALRQLEIRLIGSLLAGGEKPGVIGNRARQTLKRMPSSVYWSALGAWGIRQRDVTIEGYLRRRHDLARLAARTAVSDDPETRETPPSSGLDPHLPPPPEGLLTRATFDLTAEEEEYLSDTIARATAGSLLAWLVHHQPARLPDYAWELTTLGEAPAQLAETVDHARRFHTVIHGAVLVYNLLLARQRHMDEPVAEFEADLAEWRSELQSSNALDGWDRAAWWTTVTRSNARIRPLTRTFVDQWIDLVASDPEVATSAKAAGLVTTRERQIKGGRARLVNQSALDSWSGASGLGRLDFNWSVARGHLGDLYAARGAA</sequence>
<reference evidence="2 3" key="1">
    <citation type="submission" date="2022-07" db="EMBL/GenBank/DDBJ databases">
        <title>Novel species in genus cellulomonas.</title>
        <authorList>
            <person name="Ye L."/>
        </authorList>
    </citation>
    <scope>NUCLEOTIDE SEQUENCE [LARGE SCALE GENOMIC DNA]</scope>
    <source>
        <strain evidence="3">zg-Y908</strain>
    </source>
</reference>
<protein>
    <submittedName>
        <fullName evidence="2">DUF6361 family protein</fullName>
    </submittedName>
</protein>
<dbReference type="EMBL" id="CP101989">
    <property type="protein sequence ID" value="UUI64878.1"/>
    <property type="molecule type" value="Genomic_DNA"/>
</dbReference>
<accession>A0ABY5K521</accession>
<evidence type="ECO:0000256" key="1">
    <source>
        <dbReference type="SAM" id="MobiDB-lite"/>
    </source>
</evidence>
<dbReference type="InterPro" id="IPR045941">
    <property type="entry name" value="DUF6361"/>
</dbReference>
<dbReference type="Proteomes" id="UP001317322">
    <property type="component" value="Chromosome"/>
</dbReference>
<proteinExistence type="predicted"/>
<evidence type="ECO:0000313" key="2">
    <source>
        <dbReference type="EMBL" id="UUI64878.1"/>
    </source>
</evidence>
<dbReference type="Pfam" id="PF19888">
    <property type="entry name" value="DUF6361"/>
    <property type="match status" value="1"/>
</dbReference>
<keyword evidence="3" id="KW-1185">Reference proteome</keyword>
<feature type="region of interest" description="Disordered" evidence="1">
    <location>
        <begin position="152"/>
        <end position="180"/>
    </location>
</feature>
<name>A0ABY5K521_9CELL</name>
<gene>
    <name evidence="2" type="ORF">NP075_17470</name>
</gene>
<organism evidence="2 3">
    <name type="scientific">Cellulomonas wangsupingiae</name>
    <dbReference type="NCBI Taxonomy" id="2968085"/>
    <lineage>
        <taxon>Bacteria</taxon>
        <taxon>Bacillati</taxon>
        <taxon>Actinomycetota</taxon>
        <taxon>Actinomycetes</taxon>
        <taxon>Micrococcales</taxon>
        <taxon>Cellulomonadaceae</taxon>
        <taxon>Cellulomonas</taxon>
    </lineage>
</organism>